<feature type="non-terminal residue" evidence="1">
    <location>
        <position position="1"/>
    </location>
</feature>
<dbReference type="AlphaFoldDB" id="A0A9P6IIL0"/>
<protein>
    <submittedName>
        <fullName evidence="1">Uncharacterized protein</fullName>
    </submittedName>
</protein>
<organism evidence="1 2">
    <name type="scientific">Modicella reniformis</name>
    <dbReference type="NCBI Taxonomy" id="1440133"/>
    <lineage>
        <taxon>Eukaryota</taxon>
        <taxon>Fungi</taxon>
        <taxon>Fungi incertae sedis</taxon>
        <taxon>Mucoromycota</taxon>
        <taxon>Mortierellomycotina</taxon>
        <taxon>Mortierellomycetes</taxon>
        <taxon>Mortierellales</taxon>
        <taxon>Mortierellaceae</taxon>
        <taxon>Modicella</taxon>
    </lineage>
</organism>
<comment type="caution">
    <text evidence="1">The sequence shown here is derived from an EMBL/GenBank/DDBJ whole genome shotgun (WGS) entry which is preliminary data.</text>
</comment>
<gene>
    <name evidence="1" type="ORF">BGZ65_010280</name>
</gene>
<keyword evidence="2" id="KW-1185">Reference proteome</keyword>
<evidence type="ECO:0000313" key="1">
    <source>
        <dbReference type="EMBL" id="KAF9921533.1"/>
    </source>
</evidence>
<accession>A0A9P6IIL0</accession>
<dbReference type="OrthoDB" id="2449001at2759"/>
<dbReference type="Proteomes" id="UP000749646">
    <property type="component" value="Unassembled WGS sequence"/>
</dbReference>
<name>A0A9P6IIL0_9FUNG</name>
<evidence type="ECO:0000313" key="2">
    <source>
        <dbReference type="Proteomes" id="UP000749646"/>
    </source>
</evidence>
<reference evidence="1" key="1">
    <citation type="journal article" date="2020" name="Fungal Divers.">
        <title>Resolving the Mortierellaceae phylogeny through synthesis of multi-gene phylogenetics and phylogenomics.</title>
        <authorList>
            <person name="Vandepol N."/>
            <person name="Liber J."/>
            <person name="Desiro A."/>
            <person name="Na H."/>
            <person name="Kennedy M."/>
            <person name="Barry K."/>
            <person name="Grigoriev I.V."/>
            <person name="Miller A.N."/>
            <person name="O'Donnell K."/>
            <person name="Stajich J.E."/>
            <person name="Bonito G."/>
        </authorList>
    </citation>
    <scope>NUCLEOTIDE SEQUENCE</scope>
    <source>
        <strain evidence="1">MES-2147</strain>
    </source>
</reference>
<dbReference type="EMBL" id="JAAAHW010011015">
    <property type="protein sequence ID" value="KAF9921533.1"/>
    <property type="molecule type" value="Genomic_DNA"/>
</dbReference>
<proteinExistence type="predicted"/>
<sequence length="156" mass="18327">LRYRQIIGDETFKLRIKENPTFEERITGEFCQNLEGYKVPQNLQTWRAVVQAWNDVKKSEFIKNCFRHVQILNDNQKKQLCETKAIDPCVLDDLIDNQERNYTKTLLSPDQDAEENALDVPCQFLACTPGAVLVQLKKCTKERWHGSISKRDKRKR</sequence>